<evidence type="ECO:0008006" key="4">
    <source>
        <dbReference type="Google" id="ProtNLM"/>
    </source>
</evidence>
<dbReference type="InterPro" id="IPR010390">
    <property type="entry name" value="ABC-2_transporter-like"/>
</dbReference>
<keyword evidence="1" id="KW-0812">Transmembrane</keyword>
<dbReference type="Proteomes" id="UP000016860">
    <property type="component" value="Unassembled WGS sequence"/>
</dbReference>
<dbReference type="PANTHER" id="PTHR36832">
    <property type="entry name" value="SLR1174 PROTEIN-RELATED"/>
    <property type="match status" value="1"/>
</dbReference>
<gene>
    <name evidence="2" type="ORF">L323_18845</name>
</gene>
<keyword evidence="1" id="KW-1133">Transmembrane helix</keyword>
<dbReference type="PATRIC" id="fig|1330534.3.peg.3743"/>
<dbReference type="AlphaFoldDB" id="U4QX41"/>
<feature type="transmembrane region" description="Helical" evidence="1">
    <location>
        <begin position="107"/>
        <end position="123"/>
    </location>
</feature>
<proteinExistence type="predicted"/>
<dbReference type="OrthoDB" id="8582979at2"/>
<feature type="transmembrane region" description="Helical" evidence="1">
    <location>
        <begin position="47"/>
        <end position="64"/>
    </location>
</feature>
<feature type="transmembrane region" description="Helical" evidence="1">
    <location>
        <begin position="218"/>
        <end position="240"/>
    </location>
</feature>
<evidence type="ECO:0000313" key="2">
    <source>
        <dbReference type="EMBL" id="EPR08143.1"/>
    </source>
</evidence>
<dbReference type="RefSeq" id="WP_020817137.1">
    <property type="nucleotide sequence ID" value="NZ_ATAY01000094.1"/>
</dbReference>
<evidence type="ECO:0000256" key="1">
    <source>
        <dbReference type="SAM" id="Phobius"/>
    </source>
</evidence>
<dbReference type="PANTHER" id="PTHR36832:SF1">
    <property type="entry name" value="SLR1174 PROTEIN"/>
    <property type="match status" value="1"/>
</dbReference>
<dbReference type="EMBL" id="ATAY01000094">
    <property type="protein sequence ID" value="EPR08143.1"/>
    <property type="molecule type" value="Genomic_DNA"/>
</dbReference>
<dbReference type="STRING" id="1330534.L323_18845"/>
<evidence type="ECO:0000313" key="3">
    <source>
        <dbReference type="Proteomes" id="UP000016860"/>
    </source>
</evidence>
<organism evidence="2 3">
    <name type="scientific">Ruminiclostridium papyrosolvens C7</name>
    <dbReference type="NCBI Taxonomy" id="1330534"/>
    <lineage>
        <taxon>Bacteria</taxon>
        <taxon>Bacillati</taxon>
        <taxon>Bacillota</taxon>
        <taxon>Clostridia</taxon>
        <taxon>Eubacteriales</taxon>
        <taxon>Oscillospiraceae</taxon>
        <taxon>Ruminiclostridium</taxon>
    </lineage>
</organism>
<comment type="caution">
    <text evidence="2">The sequence shown here is derived from an EMBL/GenBank/DDBJ whole genome shotgun (WGS) entry which is preliminary data.</text>
</comment>
<protein>
    <recommendedName>
        <fullName evidence="4">ABC transporter permease</fullName>
    </recommendedName>
</protein>
<feature type="transmembrane region" description="Helical" evidence="1">
    <location>
        <begin position="174"/>
        <end position="198"/>
    </location>
</feature>
<feature type="transmembrane region" description="Helical" evidence="1">
    <location>
        <begin position="129"/>
        <end position="162"/>
    </location>
</feature>
<reference evidence="2 3" key="1">
    <citation type="journal article" date="2013" name="Genome Announc.">
        <title>Draft Genome Sequence of the Cellulolytic Bacterium Clostridium papyrosolvens C7 (ATCC 700395).</title>
        <authorList>
            <person name="Zepeda V."/>
            <person name="Dassa B."/>
            <person name="Borovok I."/>
            <person name="Lamed R."/>
            <person name="Bayer E.A."/>
            <person name="Cate J.H."/>
        </authorList>
    </citation>
    <scope>NUCLEOTIDE SEQUENCE [LARGE SCALE GENOMIC DNA]</scope>
    <source>
        <strain evidence="2 3">C7</strain>
    </source>
</reference>
<name>U4QX41_9FIRM</name>
<accession>U4QX41</accession>
<sequence>MYLFYISLKNSFVYRYSMFFSCLGSILVIYINILLWKSLYKENTEMIQYMIRYTIMSNIIAMIYTPGISDSIGGKVSSGAFVIDLLRPINIFAMSWQTELAKTVSKFVVQGLPIAIIFIPLLYRGVYSNILLVLLALILGHILLVLIYALIGFLAFAIIEIWPLKLLIEDTIRLFAGSFLPIAILPGLLKSIATVLPFRFLYSFPLELLFAKVQGESILTNYLILLGWICVFIVLNFIVYKMALRKAVVQGG</sequence>
<dbReference type="Pfam" id="PF06182">
    <property type="entry name" value="ABC2_membrane_6"/>
    <property type="match status" value="1"/>
</dbReference>
<feature type="transmembrane region" description="Helical" evidence="1">
    <location>
        <begin position="12"/>
        <end position="35"/>
    </location>
</feature>
<keyword evidence="1" id="KW-0472">Membrane</keyword>